<keyword evidence="3" id="KW-0732">Signal</keyword>
<dbReference type="Gene3D" id="3.60.15.10">
    <property type="entry name" value="Ribonuclease Z/Hydroxyacylglutathione hydrolase-like"/>
    <property type="match status" value="2"/>
</dbReference>
<dbReference type="Pfam" id="PF02230">
    <property type="entry name" value="Abhydrolase_2"/>
    <property type="match status" value="1"/>
</dbReference>
<evidence type="ECO:0000256" key="1">
    <source>
        <dbReference type="ARBA" id="ARBA00005964"/>
    </source>
</evidence>
<dbReference type="Pfam" id="PF00753">
    <property type="entry name" value="Lactamase_B"/>
    <property type="match status" value="2"/>
</dbReference>
<dbReference type="InterPro" id="IPR050309">
    <property type="entry name" value="Type-B_Carboxylest/Lipase"/>
</dbReference>
<feature type="domain" description="Metallo-beta-lactamase" evidence="4">
    <location>
        <begin position="1611"/>
        <end position="1782"/>
    </location>
</feature>
<proteinExistence type="inferred from homology"/>
<dbReference type="InterPro" id="IPR019819">
    <property type="entry name" value="Carboxylesterase_B_CS"/>
</dbReference>
<dbReference type="Pfam" id="PF00326">
    <property type="entry name" value="Peptidase_S9"/>
    <property type="match status" value="1"/>
</dbReference>
<dbReference type="SUPFAM" id="SSF53474">
    <property type="entry name" value="alpha/beta-Hydrolases"/>
    <property type="match status" value="3"/>
</dbReference>
<evidence type="ECO:0000313" key="6">
    <source>
        <dbReference type="Proteomes" id="UP001298681"/>
    </source>
</evidence>
<organism evidence="5 6">
    <name type="scientific">Anaeromassilibacillus senegalensis</name>
    <dbReference type="NCBI Taxonomy" id="1673717"/>
    <lineage>
        <taxon>Bacteria</taxon>
        <taxon>Bacillati</taxon>
        <taxon>Bacillota</taxon>
        <taxon>Clostridia</taxon>
        <taxon>Eubacteriales</taxon>
        <taxon>Acutalibacteraceae</taxon>
        <taxon>Anaeromassilibacillus</taxon>
    </lineage>
</organism>
<dbReference type="SUPFAM" id="SSF56281">
    <property type="entry name" value="Metallo-hydrolase/oxidoreductase"/>
    <property type="match status" value="2"/>
</dbReference>
<accession>A0ABS9ML80</accession>
<keyword evidence="6" id="KW-1185">Reference proteome</keyword>
<evidence type="ECO:0000256" key="3">
    <source>
        <dbReference type="SAM" id="SignalP"/>
    </source>
</evidence>
<evidence type="ECO:0000256" key="2">
    <source>
        <dbReference type="ARBA" id="ARBA00022801"/>
    </source>
</evidence>
<dbReference type="InterPro" id="IPR001375">
    <property type="entry name" value="Peptidase_S9_cat"/>
</dbReference>
<dbReference type="RefSeq" id="WP_237966917.1">
    <property type="nucleotide sequence ID" value="NZ_JAKNHQ010000012.1"/>
</dbReference>
<dbReference type="InterPro" id="IPR029058">
    <property type="entry name" value="AB_hydrolase_fold"/>
</dbReference>
<dbReference type="Gene3D" id="2.60.40.2180">
    <property type="match status" value="2"/>
</dbReference>
<feature type="domain" description="Metallo-beta-lactamase" evidence="4">
    <location>
        <begin position="980"/>
        <end position="1152"/>
    </location>
</feature>
<dbReference type="Pfam" id="PF18435">
    <property type="entry name" value="EstA_Ig_like"/>
    <property type="match status" value="2"/>
</dbReference>
<keyword evidence="2" id="KW-0378">Hydrolase</keyword>
<dbReference type="SMART" id="SM00849">
    <property type="entry name" value="Lactamase_B"/>
    <property type="match status" value="2"/>
</dbReference>
<dbReference type="Proteomes" id="UP001298681">
    <property type="component" value="Unassembled WGS sequence"/>
</dbReference>
<comment type="caution">
    <text evidence="5">The sequence shown here is derived from an EMBL/GenBank/DDBJ whole genome shotgun (WGS) entry which is preliminary data.</text>
</comment>
<dbReference type="InterPro" id="IPR003140">
    <property type="entry name" value="PLipase/COase/thioEstase"/>
</dbReference>
<dbReference type="Pfam" id="PF00135">
    <property type="entry name" value="COesterase"/>
    <property type="match status" value="1"/>
</dbReference>
<feature type="chain" id="PRO_5047055510" evidence="3">
    <location>
        <begin position="28"/>
        <end position="2031"/>
    </location>
</feature>
<reference evidence="5 6" key="1">
    <citation type="submission" date="2022-01" db="EMBL/GenBank/DDBJ databases">
        <title>Collection of gut derived symbiotic bacterial strains cultured from healthy donors.</title>
        <authorList>
            <person name="Lin H."/>
            <person name="Kohout C."/>
            <person name="Waligurski E."/>
            <person name="Pamer E.G."/>
        </authorList>
    </citation>
    <scope>NUCLEOTIDE SEQUENCE [LARGE SCALE GENOMIC DNA]</scope>
    <source>
        <strain evidence="5 6">DFI.7.58</strain>
    </source>
</reference>
<dbReference type="InterPro" id="IPR001279">
    <property type="entry name" value="Metallo-B-lactamas"/>
</dbReference>
<protein>
    <submittedName>
        <fullName evidence="5">Carboxylesterase family protein</fullName>
    </submittedName>
</protein>
<dbReference type="Gene3D" id="3.40.50.1820">
    <property type="entry name" value="alpha/beta hydrolase"/>
    <property type="match status" value="3"/>
</dbReference>
<feature type="signal peptide" evidence="3">
    <location>
        <begin position="1"/>
        <end position="27"/>
    </location>
</feature>
<evidence type="ECO:0000313" key="5">
    <source>
        <dbReference type="EMBL" id="MCG4611204.1"/>
    </source>
</evidence>
<dbReference type="PROSITE" id="PS00941">
    <property type="entry name" value="CARBOXYLESTERASE_B_2"/>
    <property type="match status" value="1"/>
</dbReference>
<sequence>MKKIHRSILALVLTFTMLLGTCTSAFAATASSASETVEPGIVTISSGGHENGDIQGVPSDTEGVTVYKGVPFAQPPVGELRWKAPQDLTETWDGVRVCDKWGNQAMQPEDLNPVGEFWGDEFYFDEAYNPEISEDCLYLNVYAPERAEDELLPVMVWIHGGGYDHGHASEMEFNASKLAAQGIIVVCIQYRVNLFGFLALPELSAENEEGVSGNYGTLDQIKALEWVNENIEGFGGDPDNVTICGQSAGAMSVTALLSTDMTDGLFNRAIIQSGFGGYAAPGNYKSLADKEETCQNAIEKAFGEDITLEELRAMDAKDFLADDVYSSLKSAAGNNTLDNYVFTEESIDLTREGALDGIDIMIGGTADEYTSLSGTPDGTMDIDSFHQRMEWQYGELYNRAAYNPMNETQAYRMNLRSTSDSSLAKYRISAEYGKTHNEDHSAYVYYFDHDLAPHDPETVGNRDEDFYGSFHSSELWFMFNSMRDDIEGQRNWTDADHELGDIMSTYWANFVKTGDPNGEGLPNWEECTSDTDGAFMHFKDVEDGVEAVCTTKTDYPARDRMMMAANLDSFGLTEDDLQMSYNIPYGDIPVELVTEVIPQGQRVVEANLTYESAVNADSVSKDDFKVKATLTYGDGSNDMDGYRTITDIDVNGNVVTLKFDTDDAAAVTSFYSGTTNAYDVSYLITQKGEIETEDGIVEPAKYEDTSITNRIVDDFQVGSATNEAGKTLNYRYYDPIKVNGVSADGEYPLILFLHGSGESGSNNLSQIIANKGAVAWVEPDRVAENPVYVLAPQCPSAREGWISEDNEALVLQMLDEFIEAHPQVDESRIYIQGLSMGGIGTWNMILSHPDKFAAAIPICGRVPTEFYANDGAAFDALANLPIWVAHAEDDSSVNIQGSDDAVAALQAHGNNSVKYYKYLPGSITPNPHHSWEAVYEDQEIYNWLFEQNTSRNHNADAPLKTLYTVKDYGDGVQGIWDYDVDPMYVMVNGDRAVLIDTGMGQGDLYGALKGILPESVTTIDVLLTHSHGDHIAQAYQFADKADVEHIYIGAADEATVRANLERRGVSTEKLTAVNDGDKIPFGDKSFQVIDIVGHTAGSVGYMIEDKLFTGDAIGSGYVWMQIGMCSIEDYVDSLQHLNDAIGDRDLTVYGGHTQYRGTMTDQYVRDILACAQGIVDGSIEGTQYLRGNVRDAKMATYGTASIVYDPAKVTDTCQVEIVTKVMDNGQKVIEAVVTYPDDVNPDSVSAATYQVRAEQNADNATFNNVGMRTITGVQVDGNKVIISLDPTDATAGTSYFDYNAFQTFMFDLDYQVTQVGTVELANGETVAAGGTYASSSVTNLTVDDFQAAEVTNEARKTIPYRYYDPIRSAGKDANGKYPVVIFLHGAGESGDNNISHIIANKGAVVWADRVDMNPCYVLAPQCPSMAEGWVQEDNEALVMQMLDEFIAAHADTIDTDRIYIQGLSMGGYGTWKIILDHPEVFAAAMPMCGGVDDSYYANNNAAFEKIKNMAIWTFHNADDSTVPVENTRKVVEALRAVGSPCIKYEEYSAGSTTPDPHQVWQKVYSDRNGTPYNWLFQQSRSRSADHTQNPSLGYTQETIKPGLTVVRDYELGQIWVIENQDGATVIDTGMGAGDLFDYIVNNVLVNKGANIDVVLTHNHGDHIGCLDDFVGKDQVKNVYVAEGDKDAIIRKMGEDAGKVSIVKDGDKIDIGNGENLEVVAVPGHTAGSIVLFYGDDVFTGDAVGSGDLWMQIGMCSIQTYTKSLQHFIDKVNGRQVTLRTGHDENLEPFTEEYLDDLMNCAEGIIDGSIEPTVYFRREASYASYGRANIVYYPYQILDANFDELNAAIQDAESRSESKYTSDSWAALEEAVAAAKALPSTATQPTVDAAVKAINDAIMALVPRSSSSSGGGSTTVYVPVRDGNTGDGTSVVTPGTGTSTLTPYVRSDTTLPFTVRQGQAYCFKMTLVNGSNILPLFTVGNGSVFKTQYVAQIGNDYYFRIWAIGNVGESTGVYTTLPGQTAQQHCVVTIAA</sequence>
<dbReference type="InterPro" id="IPR041172">
    <property type="entry name" value="EstA_Ig-like_N"/>
</dbReference>
<dbReference type="Gene3D" id="1.20.1270.90">
    <property type="entry name" value="AF1782-like"/>
    <property type="match status" value="1"/>
</dbReference>
<dbReference type="InterPro" id="IPR036866">
    <property type="entry name" value="RibonucZ/Hydroxyglut_hydro"/>
</dbReference>
<dbReference type="InterPro" id="IPR002018">
    <property type="entry name" value="CarbesteraseB"/>
</dbReference>
<dbReference type="PANTHER" id="PTHR11559">
    <property type="entry name" value="CARBOXYLESTERASE"/>
    <property type="match status" value="1"/>
</dbReference>
<evidence type="ECO:0000259" key="4">
    <source>
        <dbReference type="SMART" id="SM00849"/>
    </source>
</evidence>
<dbReference type="InterPro" id="IPR019826">
    <property type="entry name" value="Carboxylesterase_B_AS"/>
</dbReference>
<comment type="similarity">
    <text evidence="1">Belongs to the type-B carboxylesterase/lipase family.</text>
</comment>
<name>A0ABS9ML80_9FIRM</name>
<dbReference type="EMBL" id="JAKNHQ010000012">
    <property type="protein sequence ID" value="MCG4611204.1"/>
    <property type="molecule type" value="Genomic_DNA"/>
</dbReference>
<dbReference type="PROSITE" id="PS00122">
    <property type="entry name" value="CARBOXYLESTERASE_B_1"/>
    <property type="match status" value="1"/>
</dbReference>
<gene>
    <name evidence="5" type="ORF">L0P57_09710</name>
</gene>